<dbReference type="Gene3D" id="3.30.160.250">
    <property type="match status" value="1"/>
</dbReference>
<dbReference type="EMBL" id="MTHB01000036">
    <property type="protein sequence ID" value="OXC79533.1"/>
    <property type="molecule type" value="Genomic_DNA"/>
</dbReference>
<accession>A0A226X880</accession>
<sequence length="140" mass="15344">MFRYPARLKADEVGFTVTFRDIPEAITAGETREEAIEVGSDALATAMDFCFEDKRPVPLPSDAKRGETLIELRASVAAKVLLLNAMLAQQVTPAELARRMRTRPQEVNRVIDLGHATKIDTIALALAALGMRLELNVIPA</sequence>
<evidence type="ECO:0008006" key="3">
    <source>
        <dbReference type="Google" id="ProtNLM"/>
    </source>
</evidence>
<protein>
    <recommendedName>
        <fullName evidence="3">Antitoxin HicB</fullName>
    </recommendedName>
</protein>
<dbReference type="Proteomes" id="UP000214720">
    <property type="component" value="Unassembled WGS sequence"/>
</dbReference>
<dbReference type="RefSeq" id="WP_089159729.1">
    <property type="nucleotide sequence ID" value="NZ_MTHB01000036.1"/>
</dbReference>
<dbReference type="AlphaFoldDB" id="A0A226X880"/>
<gene>
    <name evidence="1" type="ORF">BSU04_06270</name>
</gene>
<proteinExistence type="predicted"/>
<name>A0A226X880_CABSO</name>
<evidence type="ECO:0000313" key="2">
    <source>
        <dbReference type="Proteomes" id="UP000214720"/>
    </source>
</evidence>
<dbReference type="SUPFAM" id="SSF143100">
    <property type="entry name" value="TTHA1013/TTHA0281-like"/>
    <property type="match status" value="1"/>
</dbReference>
<evidence type="ECO:0000313" key="1">
    <source>
        <dbReference type="EMBL" id="OXC79533.1"/>
    </source>
</evidence>
<comment type="caution">
    <text evidence="1">The sequence shown here is derived from an EMBL/GenBank/DDBJ whole genome shotgun (WGS) entry which is preliminary data.</text>
</comment>
<organism evidence="1 2">
    <name type="scientific">Caballeronia sordidicola</name>
    <name type="common">Burkholderia sordidicola</name>
    <dbReference type="NCBI Taxonomy" id="196367"/>
    <lineage>
        <taxon>Bacteria</taxon>
        <taxon>Pseudomonadati</taxon>
        <taxon>Pseudomonadota</taxon>
        <taxon>Betaproteobacteria</taxon>
        <taxon>Burkholderiales</taxon>
        <taxon>Burkholderiaceae</taxon>
        <taxon>Caballeronia</taxon>
    </lineage>
</organism>
<dbReference type="OrthoDB" id="5772151at2"/>
<reference evidence="2" key="1">
    <citation type="submission" date="2017-01" db="EMBL/GenBank/DDBJ databases">
        <title>Genome Analysis of Deinococcus marmoris KOPRI26562.</title>
        <authorList>
            <person name="Kim J.H."/>
            <person name="Oh H.-M."/>
        </authorList>
    </citation>
    <scope>NUCLEOTIDE SEQUENCE [LARGE SCALE GENOMIC DNA]</scope>
    <source>
        <strain evidence="2">PAMC 26633</strain>
    </source>
</reference>
<dbReference type="InterPro" id="IPR035069">
    <property type="entry name" value="TTHA1013/TTHA0281-like"/>
</dbReference>